<sequence length="225" mass="24594">MSASFKVLFVTIVFASLAYAQFGANGSGQDNTGSSFNFLDFLRTLSRSQADKYVAIIGNKSLTKGQILSQATAWATKEPSPVLENYKKYKTSENKVVAEWKAKTDAGSLNLTSEAKAVYDQMEKVKTNQDITSEEENRQVNAILNGTTPEIRKAIVSMFAKVAIGDSLDNLVPNINIPAINIPAINIPTINIPEVKIPAVNIPELNIPAINIPEFNLENFNPFVN</sequence>
<protein>
    <submittedName>
        <fullName evidence="2">DUF148 domain-containing protein</fullName>
    </submittedName>
</protein>
<dbReference type="Proteomes" id="UP000095286">
    <property type="component" value="Unplaced"/>
</dbReference>
<evidence type="ECO:0000313" key="1">
    <source>
        <dbReference type="Proteomes" id="UP000095286"/>
    </source>
</evidence>
<proteinExistence type="predicted"/>
<accession>A0AC35TJJ2</accession>
<name>A0AC35TJJ2_9BILA</name>
<dbReference type="WBParaSite" id="RSKR_0000142100.1">
    <property type="protein sequence ID" value="RSKR_0000142100.1"/>
    <property type="gene ID" value="RSKR_0000142100"/>
</dbReference>
<evidence type="ECO:0000313" key="2">
    <source>
        <dbReference type="WBParaSite" id="RSKR_0000142100.1"/>
    </source>
</evidence>
<reference evidence="2" key="1">
    <citation type="submission" date="2016-11" db="UniProtKB">
        <authorList>
            <consortium name="WormBaseParasite"/>
        </authorList>
    </citation>
    <scope>IDENTIFICATION</scope>
    <source>
        <strain evidence="2">KR3021</strain>
    </source>
</reference>
<organism evidence="1 2">
    <name type="scientific">Rhabditophanes sp. KR3021</name>
    <dbReference type="NCBI Taxonomy" id="114890"/>
    <lineage>
        <taxon>Eukaryota</taxon>
        <taxon>Metazoa</taxon>
        <taxon>Ecdysozoa</taxon>
        <taxon>Nematoda</taxon>
        <taxon>Chromadorea</taxon>
        <taxon>Rhabditida</taxon>
        <taxon>Tylenchina</taxon>
        <taxon>Panagrolaimomorpha</taxon>
        <taxon>Strongyloidoidea</taxon>
        <taxon>Alloionematidae</taxon>
        <taxon>Rhabditophanes</taxon>
    </lineage>
</organism>